<name>A0A0W0S9K2_9GAMM</name>
<dbReference type="OrthoDB" id="5652343at2"/>
<dbReference type="AlphaFoldDB" id="A0A0W0S9K2"/>
<evidence type="ECO:0000313" key="4">
    <source>
        <dbReference type="Proteomes" id="UP000277577"/>
    </source>
</evidence>
<evidence type="ECO:0000313" key="1">
    <source>
        <dbReference type="EMBL" id="KTC80270.1"/>
    </source>
</evidence>
<organism evidence="1 3">
    <name type="scientific">Legionella cherrii</name>
    <dbReference type="NCBI Taxonomy" id="28084"/>
    <lineage>
        <taxon>Bacteria</taxon>
        <taxon>Pseudomonadati</taxon>
        <taxon>Pseudomonadota</taxon>
        <taxon>Gammaproteobacteria</taxon>
        <taxon>Legionellales</taxon>
        <taxon>Legionellaceae</taxon>
        <taxon>Legionella</taxon>
    </lineage>
</organism>
<dbReference type="Proteomes" id="UP000054921">
    <property type="component" value="Unassembled WGS sequence"/>
</dbReference>
<dbReference type="EMBL" id="LNXW01000013">
    <property type="protein sequence ID" value="KTC80270.1"/>
    <property type="molecule type" value="Genomic_DNA"/>
</dbReference>
<keyword evidence="4" id="KW-1185">Reference proteome</keyword>
<accession>A0A0W0S9K2</accession>
<dbReference type="PATRIC" id="fig|28084.5.peg.2482"/>
<dbReference type="RefSeq" id="WP_028379976.1">
    <property type="nucleotide sequence ID" value="NZ_CAAAIT010000001.1"/>
</dbReference>
<gene>
    <name evidence="1" type="ORF">Lche_2290</name>
    <name evidence="2" type="ORF">NCTC11976_02925</name>
</gene>
<reference evidence="2 4" key="2">
    <citation type="submission" date="2018-12" db="EMBL/GenBank/DDBJ databases">
        <authorList>
            <consortium name="Pathogen Informatics"/>
        </authorList>
    </citation>
    <scope>NUCLEOTIDE SEQUENCE [LARGE SCALE GENOMIC DNA]</scope>
    <source>
        <strain evidence="2 4">NCTC11976</strain>
    </source>
</reference>
<evidence type="ECO:0000313" key="3">
    <source>
        <dbReference type="Proteomes" id="UP000054921"/>
    </source>
</evidence>
<proteinExistence type="predicted"/>
<evidence type="ECO:0000313" key="2">
    <source>
        <dbReference type="EMBL" id="VEB38806.1"/>
    </source>
</evidence>
<protein>
    <submittedName>
        <fullName evidence="1">Uncharacterized protein</fullName>
    </submittedName>
</protein>
<dbReference type="STRING" id="28084.Lche_2290"/>
<reference evidence="1 3" key="1">
    <citation type="submission" date="2015-11" db="EMBL/GenBank/DDBJ databases">
        <title>Genomic analysis of 38 Legionella species identifies large and diverse effector repertoires.</title>
        <authorList>
            <person name="Burstein D."/>
            <person name="Amaro F."/>
            <person name="Zusman T."/>
            <person name="Lifshitz Z."/>
            <person name="Cohen O."/>
            <person name="Gilbert J.A."/>
            <person name="Pupko T."/>
            <person name="Shuman H.A."/>
            <person name="Segal G."/>
        </authorList>
    </citation>
    <scope>NUCLEOTIDE SEQUENCE [LARGE SCALE GENOMIC DNA]</scope>
    <source>
        <strain evidence="1 3">ORW</strain>
    </source>
</reference>
<dbReference type="Proteomes" id="UP000277577">
    <property type="component" value="Chromosome"/>
</dbReference>
<sequence length="291" mass="32916">MQSKSAFFPSNHYFSIDNFDYVFRKMVLSAYAKRFNSVADARLYLAICGIDLESTVKILLTMEKSGLLTTPIAEAIFAPVGCGDIANAFCKLMTGDIMITGKKGIQSLTPLIEALEKDLPKIIRIDIPGHSYVMLACEKKTEGVLGYIYQSNVAYDMEDNAFSLAAWLMDAKSCKTNLSEHVQKLARLINPAVSNLEKESIYFELYSAKPIVDVKVPANMKEMVSYINENMSFQYTIKSINAKDMLHVSKRIQKIISQHPEEQFQSLESYISRMRIETECDKEFYPLTEPS</sequence>
<dbReference type="EMBL" id="LR134173">
    <property type="protein sequence ID" value="VEB38806.1"/>
    <property type="molecule type" value="Genomic_DNA"/>
</dbReference>